<name>A0A2T3MWN9_9GAMM</name>
<dbReference type="GO" id="GO:0046872">
    <property type="term" value="F:metal ion binding"/>
    <property type="evidence" value="ECO:0007669"/>
    <property type="project" value="UniProtKB-KW"/>
</dbReference>
<keyword evidence="5" id="KW-0560">Oxidoreductase</keyword>
<keyword evidence="11" id="KW-1185">Reference proteome</keyword>
<dbReference type="Pfam" id="PF03150">
    <property type="entry name" value="CCP_MauG"/>
    <property type="match status" value="1"/>
</dbReference>
<evidence type="ECO:0000256" key="4">
    <source>
        <dbReference type="ARBA" id="ARBA00022729"/>
    </source>
</evidence>
<dbReference type="Proteomes" id="UP000240904">
    <property type="component" value="Unassembled WGS sequence"/>
</dbReference>
<gene>
    <name evidence="10" type="ORF">C9I89_13665</name>
</gene>
<dbReference type="InterPro" id="IPR009056">
    <property type="entry name" value="Cyt_c-like_dom"/>
</dbReference>
<organism evidence="10 11">
    <name type="scientific">Photobacterium lipolyticum</name>
    <dbReference type="NCBI Taxonomy" id="266810"/>
    <lineage>
        <taxon>Bacteria</taxon>
        <taxon>Pseudomonadati</taxon>
        <taxon>Pseudomonadota</taxon>
        <taxon>Gammaproteobacteria</taxon>
        <taxon>Vibrionales</taxon>
        <taxon>Vibrionaceae</taxon>
        <taxon>Photobacterium</taxon>
    </lineage>
</organism>
<evidence type="ECO:0000313" key="11">
    <source>
        <dbReference type="Proteomes" id="UP000240904"/>
    </source>
</evidence>
<evidence type="ECO:0000256" key="5">
    <source>
        <dbReference type="ARBA" id="ARBA00023002"/>
    </source>
</evidence>
<dbReference type="Gene3D" id="1.10.760.10">
    <property type="entry name" value="Cytochrome c-like domain"/>
    <property type="match status" value="2"/>
</dbReference>
<dbReference type="InterPro" id="IPR036909">
    <property type="entry name" value="Cyt_c-like_dom_sf"/>
</dbReference>
<reference evidence="10 11" key="1">
    <citation type="submission" date="2018-03" db="EMBL/GenBank/DDBJ databases">
        <title>Whole genome sequencing of Histamine producing bacteria.</title>
        <authorList>
            <person name="Butler K."/>
        </authorList>
    </citation>
    <scope>NUCLEOTIDE SEQUENCE [LARGE SCALE GENOMIC DNA]</scope>
    <source>
        <strain evidence="10 11">DSM 16190</strain>
    </source>
</reference>
<dbReference type="GO" id="GO:0004130">
    <property type="term" value="F:cytochrome-c peroxidase activity"/>
    <property type="evidence" value="ECO:0007669"/>
    <property type="project" value="TreeGrafter"/>
</dbReference>
<evidence type="ECO:0000256" key="3">
    <source>
        <dbReference type="ARBA" id="ARBA00022723"/>
    </source>
</evidence>
<dbReference type="GO" id="GO:0030313">
    <property type="term" value="C:cell envelope"/>
    <property type="evidence" value="ECO:0007669"/>
    <property type="project" value="UniProtKB-SubCell"/>
</dbReference>
<dbReference type="InterPro" id="IPR051395">
    <property type="entry name" value="Cytochrome_c_Peroxidase/MauG"/>
</dbReference>
<comment type="caution">
    <text evidence="10">The sequence shown here is derived from an EMBL/GenBank/DDBJ whole genome shotgun (WGS) entry which is preliminary data.</text>
</comment>
<evidence type="ECO:0000259" key="9">
    <source>
        <dbReference type="PROSITE" id="PS51007"/>
    </source>
</evidence>
<dbReference type="PROSITE" id="PS51007">
    <property type="entry name" value="CYTC"/>
    <property type="match status" value="1"/>
</dbReference>
<dbReference type="GO" id="GO:0020037">
    <property type="term" value="F:heme binding"/>
    <property type="evidence" value="ECO:0007669"/>
    <property type="project" value="InterPro"/>
</dbReference>
<sequence length="442" mass="47434">MNASVLVTLAIVLTAVVSCGDSSSDDDVNVVSAAADTDVSDTTSDIVLPVDDSDSAGDSQPADPPAEPPPRVDQDGLPLPNLSVSFDYEAYLNAQPEHYTSIDSSFGNVTSQDNTPFDNPVDNAGATLGRVLFYDVRLSANSTIACASCHTQQFGFSDPATFSTGFNGGKTGRHSMGLSNATFYSPQHFFWDERADTLEDQVLMPIQDPVEMGMNLLDLEVKLAQTSFYPALFTAAFGDEAIISARISKALAQFIRSMVSYQSKYDVAFAQGTGNDPDFTGVFTEQEQLGHQLFSGFPGDIRDSLGCITCHQTSAHTADAVHNNGLDANTSADEGAGGGFFKVPSLRNIAVRAPYMHDGRFTNLMEVVEFYNSGVQAHPNLSPALRRNNSPSGSPIRFNLTLQEKEALVAFLNTLTDEVFLANPMFADPFLKAGPTNLQGEE</sequence>
<dbReference type="InterPro" id="IPR004852">
    <property type="entry name" value="Di-haem_cyt_c_peroxidsae"/>
</dbReference>
<dbReference type="AlphaFoldDB" id="A0A2T3MWN9"/>
<dbReference type="PANTHER" id="PTHR30600:SF10">
    <property type="entry name" value="BLL6722 PROTEIN"/>
    <property type="match status" value="1"/>
</dbReference>
<dbReference type="EMBL" id="PYMC01000009">
    <property type="protein sequence ID" value="PSW04366.1"/>
    <property type="molecule type" value="Genomic_DNA"/>
</dbReference>
<comment type="subcellular location">
    <subcellularLocation>
        <location evidence="1">Cell envelope</location>
    </subcellularLocation>
</comment>
<dbReference type="GO" id="GO:0009055">
    <property type="term" value="F:electron transfer activity"/>
    <property type="evidence" value="ECO:0007669"/>
    <property type="project" value="InterPro"/>
</dbReference>
<protein>
    <submittedName>
        <fullName evidence="10">Methylamine utilization protein</fullName>
    </submittedName>
</protein>
<dbReference type="RefSeq" id="WP_107283895.1">
    <property type="nucleotide sequence ID" value="NZ_PYMC01000009.1"/>
</dbReference>
<keyword evidence="3 7" id="KW-0479">Metal-binding</keyword>
<evidence type="ECO:0000256" key="2">
    <source>
        <dbReference type="ARBA" id="ARBA00022617"/>
    </source>
</evidence>
<evidence type="ECO:0000256" key="6">
    <source>
        <dbReference type="ARBA" id="ARBA00023004"/>
    </source>
</evidence>
<proteinExistence type="predicted"/>
<feature type="region of interest" description="Disordered" evidence="8">
    <location>
        <begin position="42"/>
        <end position="79"/>
    </location>
</feature>
<accession>A0A2T3MWN9</accession>
<keyword evidence="4" id="KW-0732">Signal</keyword>
<evidence type="ECO:0000256" key="7">
    <source>
        <dbReference type="PROSITE-ProRule" id="PRU00433"/>
    </source>
</evidence>
<dbReference type="SUPFAM" id="SSF46626">
    <property type="entry name" value="Cytochrome c"/>
    <property type="match status" value="2"/>
</dbReference>
<evidence type="ECO:0000256" key="1">
    <source>
        <dbReference type="ARBA" id="ARBA00004196"/>
    </source>
</evidence>
<keyword evidence="2 7" id="KW-0349">Heme</keyword>
<feature type="compositionally biased region" description="Pro residues" evidence="8">
    <location>
        <begin position="62"/>
        <end position="71"/>
    </location>
</feature>
<feature type="domain" description="Cytochrome c" evidence="9">
    <location>
        <begin position="285"/>
        <end position="416"/>
    </location>
</feature>
<dbReference type="PANTHER" id="PTHR30600">
    <property type="entry name" value="CYTOCHROME C PEROXIDASE-RELATED"/>
    <property type="match status" value="1"/>
</dbReference>
<evidence type="ECO:0000256" key="8">
    <source>
        <dbReference type="SAM" id="MobiDB-lite"/>
    </source>
</evidence>
<evidence type="ECO:0000313" key="10">
    <source>
        <dbReference type="EMBL" id="PSW04366.1"/>
    </source>
</evidence>
<dbReference type="OrthoDB" id="9805202at2"/>
<keyword evidence="6 7" id="KW-0408">Iron</keyword>